<name>A0AAV4MCX2_CAEEX</name>
<accession>A0AAV4MCX2</accession>
<dbReference type="Proteomes" id="UP001054945">
    <property type="component" value="Unassembled WGS sequence"/>
</dbReference>
<dbReference type="AlphaFoldDB" id="A0AAV4MCX2"/>
<sequence length="200" mass="23110">MQDQPDEVLSFYHFDVVFSYQRFCFSWRRGWHKVLDHWTIERFRREALCLSLYGKQRDDETPYAIDGHREHDPSVLYLSETGSSEISPARPSSAAGSGLMVHKRCHPGHRQGLENVVKCCRNGPTWMTIHWMCLYHLKAGTPPYAQRLASVKCPFISTSLHCASNAESILADMHDDEEPQQSPDLIFVRKNIRGGKNYER</sequence>
<protein>
    <submittedName>
        <fullName evidence="1">Uncharacterized protein</fullName>
    </submittedName>
</protein>
<keyword evidence="2" id="KW-1185">Reference proteome</keyword>
<dbReference type="EMBL" id="BPLR01002124">
    <property type="protein sequence ID" value="GIX70231.1"/>
    <property type="molecule type" value="Genomic_DNA"/>
</dbReference>
<comment type="caution">
    <text evidence="1">The sequence shown here is derived from an EMBL/GenBank/DDBJ whole genome shotgun (WGS) entry which is preliminary data.</text>
</comment>
<evidence type="ECO:0000313" key="1">
    <source>
        <dbReference type="EMBL" id="GIX70231.1"/>
    </source>
</evidence>
<gene>
    <name evidence="1" type="ORF">CEXT_529721</name>
</gene>
<proteinExistence type="predicted"/>
<reference evidence="1 2" key="1">
    <citation type="submission" date="2021-06" db="EMBL/GenBank/DDBJ databases">
        <title>Caerostris extrusa draft genome.</title>
        <authorList>
            <person name="Kono N."/>
            <person name="Arakawa K."/>
        </authorList>
    </citation>
    <scope>NUCLEOTIDE SEQUENCE [LARGE SCALE GENOMIC DNA]</scope>
</reference>
<evidence type="ECO:0000313" key="2">
    <source>
        <dbReference type="Proteomes" id="UP001054945"/>
    </source>
</evidence>
<organism evidence="1 2">
    <name type="scientific">Caerostris extrusa</name>
    <name type="common">Bark spider</name>
    <name type="synonym">Caerostris bankana</name>
    <dbReference type="NCBI Taxonomy" id="172846"/>
    <lineage>
        <taxon>Eukaryota</taxon>
        <taxon>Metazoa</taxon>
        <taxon>Ecdysozoa</taxon>
        <taxon>Arthropoda</taxon>
        <taxon>Chelicerata</taxon>
        <taxon>Arachnida</taxon>
        <taxon>Araneae</taxon>
        <taxon>Araneomorphae</taxon>
        <taxon>Entelegynae</taxon>
        <taxon>Araneoidea</taxon>
        <taxon>Araneidae</taxon>
        <taxon>Caerostris</taxon>
    </lineage>
</organism>